<accession>A0A7W3PPG5</accession>
<feature type="domain" description="Glycosyltransferase 2-like" evidence="1">
    <location>
        <begin position="25"/>
        <end position="188"/>
    </location>
</feature>
<evidence type="ECO:0000313" key="3">
    <source>
        <dbReference type="Proteomes" id="UP000524237"/>
    </source>
</evidence>
<dbReference type="GO" id="GO:0016740">
    <property type="term" value="F:transferase activity"/>
    <property type="evidence" value="ECO:0007669"/>
    <property type="project" value="UniProtKB-KW"/>
</dbReference>
<dbReference type="Proteomes" id="UP000524237">
    <property type="component" value="Unassembled WGS sequence"/>
</dbReference>
<keyword evidence="2" id="KW-0808">Transferase</keyword>
<keyword evidence="3" id="KW-1185">Reference proteome</keyword>
<protein>
    <submittedName>
        <fullName evidence="2">GT2 family glycosyltransferase</fullName>
    </submittedName>
</protein>
<gene>
    <name evidence="2" type="ORF">FB555_001349</name>
</gene>
<reference evidence="2 3" key="1">
    <citation type="submission" date="2020-07" db="EMBL/GenBank/DDBJ databases">
        <title>Sequencing the genomes of 1000 actinobacteria strains.</title>
        <authorList>
            <person name="Klenk H.-P."/>
        </authorList>
    </citation>
    <scope>NUCLEOTIDE SEQUENCE [LARGE SCALE GENOMIC DNA]</scope>
    <source>
        <strain evidence="2 3">DSM 23737</strain>
    </source>
</reference>
<organism evidence="2 3">
    <name type="scientific">Alpinimonas psychrophila</name>
    <dbReference type="NCBI Taxonomy" id="748908"/>
    <lineage>
        <taxon>Bacteria</taxon>
        <taxon>Bacillati</taxon>
        <taxon>Actinomycetota</taxon>
        <taxon>Actinomycetes</taxon>
        <taxon>Micrococcales</taxon>
        <taxon>Microbacteriaceae</taxon>
        <taxon>Alpinimonas</taxon>
    </lineage>
</organism>
<dbReference type="AlphaFoldDB" id="A0A7W3PPG5"/>
<dbReference type="PANTHER" id="PTHR43179:SF7">
    <property type="entry name" value="RHAMNOSYLTRANSFERASE WBBL"/>
    <property type="match status" value="1"/>
</dbReference>
<dbReference type="Gene3D" id="3.90.550.10">
    <property type="entry name" value="Spore Coat Polysaccharide Biosynthesis Protein SpsA, Chain A"/>
    <property type="match status" value="1"/>
</dbReference>
<dbReference type="PANTHER" id="PTHR43179">
    <property type="entry name" value="RHAMNOSYLTRANSFERASE WBBL"/>
    <property type="match status" value="1"/>
</dbReference>
<proteinExistence type="predicted"/>
<dbReference type="InterPro" id="IPR029044">
    <property type="entry name" value="Nucleotide-diphossugar_trans"/>
</dbReference>
<evidence type="ECO:0000313" key="2">
    <source>
        <dbReference type="EMBL" id="MBA8829246.1"/>
    </source>
</evidence>
<dbReference type="RefSeq" id="WP_182484686.1">
    <property type="nucleotide sequence ID" value="NZ_JACGWU010000003.1"/>
</dbReference>
<dbReference type="Pfam" id="PF00535">
    <property type="entry name" value="Glycos_transf_2"/>
    <property type="match status" value="1"/>
</dbReference>
<dbReference type="SUPFAM" id="SSF53448">
    <property type="entry name" value="Nucleotide-diphospho-sugar transferases"/>
    <property type="match status" value="1"/>
</dbReference>
<dbReference type="EMBL" id="JACGWU010000003">
    <property type="protein sequence ID" value="MBA8829246.1"/>
    <property type="molecule type" value="Genomic_DNA"/>
</dbReference>
<sequence>MESNPLVSIIIPSRGLLRERDETKASDLLHAVQSVIERSTFLDYEFVIVLDLGASLEVIQGLEQLAERTRLRIVWFDKPFNFSEKINLGACHARGDYFLILNDDIEIISATWLTDMVGSLQQPQIALVGALLYFQDGSVQHAGHSYENGAPDHVLSLDDIRLPATAANGERDVSGVTAACSLVRRSVYFDVGGFTAFLPGNFNDVDFCLKVRKLGHRIVIQPSAELFHFESVSRKTFVHDFELSFLQKRWGPELRGPDRFLTSARQR</sequence>
<dbReference type="InterPro" id="IPR001173">
    <property type="entry name" value="Glyco_trans_2-like"/>
</dbReference>
<evidence type="ECO:0000259" key="1">
    <source>
        <dbReference type="Pfam" id="PF00535"/>
    </source>
</evidence>
<comment type="caution">
    <text evidence="2">The sequence shown here is derived from an EMBL/GenBank/DDBJ whole genome shotgun (WGS) entry which is preliminary data.</text>
</comment>
<name>A0A7W3PPG5_9MICO</name>